<dbReference type="CDD" id="cd04433">
    <property type="entry name" value="AFD_class_I"/>
    <property type="match status" value="1"/>
</dbReference>
<comment type="caution">
    <text evidence="2">The sequence shown here is derived from an EMBL/GenBank/DDBJ whole genome shotgun (WGS) entry which is preliminary data.</text>
</comment>
<dbReference type="Proteomes" id="UP000756387">
    <property type="component" value="Unassembled WGS sequence"/>
</dbReference>
<name>A0ABR9RU46_9ACTN</name>
<accession>A0ABR9RU46</accession>
<feature type="domain" description="AMP-dependent synthetase/ligase" evidence="1">
    <location>
        <begin position="9"/>
        <end position="102"/>
    </location>
</feature>
<dbReference type="SUPFAM" id="SSF56801">
    <property type="entry name" value="Acetyl-CoA synthetase-like"/>
    <property type="match status" value="1"/>
</dbReference>
<feature type="domain" description="AMP-dependent synthetase/ligase" evidence="1">
    <location>
        <begin position="115"/>
        <end position="333"/>
    </location>
</feature>
<evidence type="ECO:0000313" key="2">
    <source>
        <dbReference type="EMBL" id="MBE7324660.1"/>
    </source>
</evidence>
<keyword evidence="2" id="KW-0436">Ligase</keyword>
<keyword evidence="3" id="KW-1185">Reference proteome</keyword>
<dbReference type="InterPro" id="IPR050237">
    <property type="entry name" value="ATP-dep_AMP-bd_enzyme"/>
</dbReference>
<dbReference type="InterPro" id="IPR000873">
    <property type="entry name" value="AMP-dep_synth/lig_dom"/>
</dbReference>
<proteinExistence type="predicted"/>
<sequence>MTLLEVYLERAVRTPGAPALVHARAPHQVTFTWAQLVDRAREISLALPPRARVAVTMRDHPDLVPSVLAVWSQGGVVVPVDSEWGSQVREVVLTRSGATHLLDSGGVSPNALANPDAPALPADTAMISYTSGSTSSPKGVVLTHGQLLHAYETAGVKMREHLGHQPMVFGASMRMSGLGVLGMTYLWPAVMGMSVVVLPELGLTSARDHWRLLREHGVQLTYLVPPLVELLNRMGQDPGGEVVTCLSGGAPLSAAGQSLFQDRFDAVLLNVYGMTEVAFAAFFGDLEDGRGTHSIGVPVTVSARLRDAQGAVVEGEGEGEIELSGPSQSCGYYDNDEDTAALLREGWVRSGDLGRRDAEGRYWITGRRKDVVLKGGFTIYLHEIEEAAGQIPGVVESVAVRLDLPTGEDVGLIVFAPTVPAAEAIQKELSATLGRQRAPRRVVLTAEPLARLGQEKLDRRAAMVRWQEMISN</sequence>
<dbReference type="Gene3D" id="3.30.300.30">
    <property type="match status" value="1"/>
</dbReference>
<evidence type="ECO:0000313" key="3">
    <source>
        <dbReference type="Proteomes" id="UP000756387"/>
    </source>
</evidence>
<dbReference type="InterPro" id="IPR045851">
    <property type="entry name" value="AMP-bd_C_sf"/>
</dbReference>
<protein>
    <submittedName>
        <fullName evidence="2">Acyl--CoA ligase</fullName>
    </submittedName>
</protein>
<dbReference type="InterPro" id="IPR020845">
    <property type="entry name" value="AMP-binding_CS"/>
</dbReference>
<dbReference type="EMBL" id="JADCSA010000006">
    <property type="protein sequence ID" value="MBE7324660.1"/>
    <property type="molecule type" value="Genomic_DNA"/>
</dbReference>
<reference evidence="2 3" key="1">
    <citation type="submission" date="2020-10" db="EMBL/GenBank/DDBJ databases">
        <title>Nocardioides sp. isolated from sludge.</title>
        <authorList>
            <person name="Zhang X."/>
        </authorList>
    </citation>
    <scope>NUCLEOTIDE SEQUENCE [LARGE SCALE GENOMIC DNA]</scope>
    <source>
        <strain evidence="2 3">Y6</strain>
    </source>
</reference>
<dbReference type="PANTHER" id="PTHR43767">
    <property type="entry name" value="LONG-CHAIN-FATTY-ACID--COA LIGASE"/>
    <property type="match status" value="1"/>
</dbReference>
<dbReference type="GO" id="GO:0016874">
    <property type="term" value="F:ligase activity"/>
    <property type="evidence" value="ECO:0007669"/>
    <property type="project" value="UniProtKB-KW"/>
</dbReference>
<organism evidence="2 3">
    <name type="scientific">Nocardioides malaquae</name>
    <dbReference type="NCBI Taxonomy" id="2773426"/>
    <lineage>
        <taxon>Bacteria</taxon>
        <taxon>Bacillati</taxon>
        <taxon>Actinomycetota</taxon>
        <taxon>Actinomycetes</taxon>
        <taxon>Propionibacteriales</taxon>
        <taxon>Nocardioidaceae</taxon>
        <taxon>Nocardioides</taxon>
    </lineage>
</organism>
<dbReference type="InterPro" id="IPR042099">
    <property type="entry name" value="ANL_N_sf"/>
</dbReference>
<evidence type="ECO:0000259" key="1">
    <source>
        <dbReference type="Pfam" id="PF00501"/>
    </source>
</evidence>
<dbReference type="PANTHER" id="PTHR43767:SF10">
    <property type="entry name" value="SURFACTIN SYNTHASE SUBUNIT 1"/>
    <property type="match status" value="1"/>
</dbReference>
<dbReference type="PROSITE" id="PS00455">
    <property type="entry name" value="AMP_BINDING"/>
    <property type="match status" value="1"/>
</dbReference>
<dbReference type="RefSeq" id="WP_193637981.1">
    <property type="nucleotide sequence ID" value="NZ_JADCSA010000006.1"/>
</dbReference>
<gene>
    <name evidence="2" type="ORF">IEQ44_08340</name>
</gene>
<dbReference type="Pfam" id="PF00501">
    <property type="entry name" value="AMP-binding"/>
    <property type="match status" value="2"/>
</dbReference>
<dbReference type="Gene3D" id="3.40.50.12780">
    <property type="entry name" value="N-terminal domain of ligase-like"/>
    <property type="match status" value="1"/>
</dbReference>